<dbReference type="SUPFAM" id="SSF51735">
    <property type="entry name" value="NAD(P)-binding Rossmann-fold domains"/>
    <property type="match status" value="1"/>
</dbReference>
<evidence type="ECO:0000259" key="10">
    <source>
        <dbReference type="Pfam" id="PF01210"/>
    </source>
</evidence>
<evidence type="ECO:0000256" key="2">
    <source>
        <dbReference type="ARBA" id="ARBA00022516"/>
    </source>
</evidence>
<dbReference type="InterPro" id="IPR008927">
    <property type="entry name" value="6-PGluconate_DH-like_C_sf"/>
</dbReference>
<dbReference type="SUPFAM" id="SSF48179">
    <property type="entry name" value="6-phosphogluconate dehydrogenase C-terminal domain-like"/>
    <property type="match status" value="1"/>
</dbReference>
<sequence>MRVCVLGSGPFGTSLANVLAVHCEQVWLWGRNGQVVESINERHENSAYLAGIPLSPRIRATLQLEEALQSAGLVVSAVPSHATRNVMRAALPSLPAGVPILTVSKAIEPETLFTMTQMLKDCLPPSFHPFIGILSGPSFAQELARGLPTTMTIAAEDEALARYCQRLFQTQTLRTYTNTDVIGVEIGGALKNVIAIAVGMIEGLGFGFNTRSAIITLGLAEISRLAVHLGADPRTLSGLSGMGDLVLTCTGELSRSWQVGFELAKDRALEDIFRSIKKPMIEGVKTAQSAHALSLRTGVELPICHQVYLVTYHQKRAQAAMTEVIDRQFRELPRGP</sequence>
<evidence type="ECO:0000259" key="11">
    <source>
        <dbReference type="Pfam" id="PF07479"/>
    </source>
</evidence>
<dbReference type="InterPro" id="IPR006109">
    <property type="entry name" value="G3P_DH_NAD-dep_C"/>
</dbReference>
<dbReference type="PRINTS" id="PR00077">
    <property type="entry name" value="GPDHDRGNASE"/>
</dbReference>
<dbReference type="InterPro" id="IPR036291">
    <property type="entry name" value="NAD(P)-bd_dom_sf"/>
</dbReference>
<comment type="function">
    <text evidence="7">Catalyzes the reduction of the glycolytic intermediate dihydroxyacetone phosphate (DHAP) to sn-glycerol 3-phosphate (G3P), the key precursor for phospholipid synthesis.</text>
</comment>
<dbReference type="RefSeq" id="WP_272134985.1">
    <property type="nucleotide sequence ID" value="NZ_JAQNDM010000002.1"/>
</dbReference>
<dbReference type="PANTHER" id="PTHR11728">
    <property type="entry name" value="GLYCEROL-3-PHOSPHATE DEHYDROGENASE"/>
    <property type="match status" value="1"/>
</dbReference>
<feature type="binding site" evidence="7">
    <location>
        <position position="244"/>
    </location>
    <ligand>
        <name>sn-glycerol 3-phosphate</name>
        <dbReference type="ChEBI" id="CHEBI:57597"/>
    </ligand>
</feature>
<feature type="binding site" evidence="7">
    <location>
        <position position="282"/>
    </location>
    <ligand>
        <name>NADPH</name>
        <dbReference type="ChEBI" id="CHEBI:57783"/>
    </ligand>
</feature>
<feature type="binding site" evidence="7">
    <location>
        <position position="140"/>
    </location>
    <ligand>
        <name>NADPH</name>
        <dbReference type="ChEBI" id="CHEBI:57783"/>
    </ligand>
</feature>
<feature type="binding site" evidence="7">
    <location>
        <position position="105"/>
    </location>
    <ligand>
        <name>NADPH</name>
        <dbReference type="ChEBI" id="CHEBI:57783"/>
    </ligand>
</feature>
<feature type="binding site" evidence="7">
    <location>
        <position position="255"/>
    </location>
    <ligand>
        <name>sn-glycerol 3-phosphate</name>
        <dbReference type="ChEBI" id="CHEBI:57597"/>
    </ligand>
</feature>
<keyword evidence="6 7" id="KW-1208">Phospholipid metabolism</keyword>
<dbReference type="Pfam" id="PF07479">
    <property type="entry name" value="NAD_Gly3P_dh_C"/>
    <property type="match status" value="1"/>
</dbReference>
<evidence type="ECO:0000313" key="12">
    <source>
        <dbReference type="EMBL" id="MDC0707753.1"/>
    </source>
</evidence>
<dbReference type="Proteomes" id="UP001221838">
    <property type="component" value="Unassembled WGS sequence"/>
</dbReference>
<dbReference type="PROSITE" id="PS00957">
    <property type="entry name" value="NAD_G3PDH"/>
    <property type="match status" value="1"/>
</dbReference>
<evidence type="ECO:0000256" key="8">
    <source>
        <dbReference type="RuleBase" id="RU000437"/>
    </source>
</evidence>
<feature type="binding site" evidence="7">
    <location>
        <position position="48"/>
    </location>
    <ligand>
        <name>NADPH</name>
        <dbReference type="ChEBI" id="CHEBI:57783"/>
    </ligand>
</feature>
<dbReference type="Pfam" id="PF01210">
    <property type="entry name" value="NAD_Gly3P_dh_N"/>
    <property type="match status" value="1"/>
</dbReference>
<organism evidence="12 13">
    <name type="scientific">Stigmatella ashevillensis</name>
    <dbReference type="NCBI Taxonomy" id="2995309"/>
    <lineage>
        <taxon>Bacteria</taxon>
        <taxon>Pseudomonadati</taxon>
        <taxon>Myxococcota</taxon>
        <taxon>Myxococcia</taxon>
        <taxon>Myxococcales</taxon>
        <taxon>Cystobacterineae</taxon>
        <taxon>Archangiaceae</taxon>
        <taxon>Stigmatella</taxon>
    </lineage>
</organism>
<dbReference type="Gene3D" id="1.10.1040.10">
    <property type="entry name" value="N-(1-d-carboxylethyl)-l-norvaline Dehydrogenase, domain 2"/>
    <property type="match status" value="1"/>
</dbReference>
<comment type="similarity">
    <text evidence="1 7 8">Belongs to the NAD-dependent glycerol-3-phosphate dehydrogenase family.</text>
</comment>
<dbReference type="Gene3D" id="3.40.50.720">
    <property type="entry name" value="NAD(P)-binding Rossmann-like Domain"/>
    <property type="match status" value="1"/>
</dbReference>
<evidence type="ECO:0000256" key="1">
    <source>
        <dbReference type="ARBA" id="ARBA00011009"/>
    </source>
</evidence>
<feature type="binding site" evidence="7">
    <location>
        <position position="138"/>
    </location>
    <ligand>
        <name>sn-glycerol 3-phosphate</name>
        <dbReference type="ChEBI" id="CHEBI:57597"/>
    </ligand>
</feature>
<evidence type="ECO:0000256" key="7">
    <source>
        <dbReference type="HAMAP-Rule" id="MF_00394"/>
    </source>
</evidence>
<feature type="binding site" evidence="7">
    <location>
        <position position="31"/>
    </location>
    <ligand>
        <name>NADPH</name>
        <dbReference type="ChEBI" id="CHEBI:57783"/>
    </ligand>
</feature>
<dbReference type="EMBL" id="JAQNDM010000002">
    <property type="protein sequence ID" value="MDC0707753.1"/>
    <property type="molecule type" value="Genomic_DNA"/>
</dbReference>
<keyword evidence="4 7" id="KW-0443">Lipid metabolism</keyword>
<keyword evidence="7 8" id="KW-0520">NAD</keyword>
<evidence type="ECO:0000313" key="13">
    <source>
        <dbReference type="Proteomes" id="UP001221838"/>
    </source>
</evidence>
<feature type="binding site" evidence="7">
    <location>
        <position position="105"/>
    </location>
    <ligand>
        <name>sn-glycerol 3-phosphate</name>
        <dbReference type="ChEBI" id="CHEBI:57597"/>
    </ligand>
</feature>
<feature type="binding site" evidence="7">
    <location>
        <position position="11"/>
    </location>
    <ligand>
        <name>NADPH</name>
        <dbReference type="ChEBI" id="CHEBI:57783"/>
    </ligand>
</feature>
<protein>
    <recommendedName>
        <fullName evidence="7">Glycerol-3-phosphate dehydrogenase [NAD(P)+]</fullName>
        <ecNumber evidence="7">1.1.1.94</ecNumber>
    </recommendedName>
    <alternativeName>
        <fullName evidence="7">NAD(P)(+)-dependent glycerol-3-phosphate dehydrogenase</fullName>
    </alternativeName>
    <alternativeName>
        <fullName evidence="7">NAD(P)H-dependent dihydroxyacetone-phosphate reductase</fullName>
    </alternativeName>
</protein>
<keyword evidence="3 7" id="KW-0560">Oxidoreductase</keyword>
<comment type="catalytic activity">
    <reaction evidence="7 9">
        <text>sn-glycerol 3-phosphate + NADP(+) = dihydroxyacetone phosphate + NADPH + H(+)</text>
        <dbReference type="Rhea" id="RHEA:11096"/>
        <dbReference type="ChEBI" id="CHEBI:15378"/>
        <dbReference type="ChEBI" id="CHEBI:57597"/>
        <dbReference type="ChEBI" id="CHEBI:57642"/>
        <dbReference type="ChEBI" id="CHEBI:57783"/>
        <dbReference type="ChEBI" id="CHEBI:58349"/>
        <dbReference type="EC" id="1.1.1.94"/>
    </reaction>
</comment>
<evidence type="ECO:0000256" key="5">
    <source>
        <dbReference type="ARBA" id="ARBA00023209"/>
    </source>
</evidence>
<dbReference type="HAMAP" id="MF_00394">
    <property type="entry name" value="NAD_Glyc3P_dehydrog"/>
    <property type="match status" value="1"/>
</dbReference>
<gene>
    <name evidence="7" type="primary">gpsA</name>
    <name evidence="12" type="ORF">POL68_04660</name>
</gene>
<feature type="binding site" evidence="7">
    <location>
        <position position="254"/>
    </location>
    <ligand>
        <name>sn-glycerol 3-phosphate</name>
        <dbReference type="ChEBI" id="CHEBI:57597"/>
    </ligand>
</feature>
<accession>A0ABT5D268</accession>
<feature type="binding site" evidence="7">
    <location>
        <position position="191"/>
    </location>
    <ligand>
        <name>sn-glycerol 3-phosphate</name>
        <dbReference type="ChEBI" id="CHEBI:57597"/>
    </ligand>
</feature>
<dbReference type="InterPro" id="IPR013328">
    <property type="entry name" value="6PGD_dom2"/>
</dbReference>
<evidence type="ECO:0000256" key="9">
    <source>
        <dbReference type="RuleBase" id="RU000439"/>
    </source>
</evidence>
<name>A0ABT5D268_9BACT</name>
<comment type="caution">
    <text evidence="7">Lacks conserved residue(s) required for the propagation of feature annotation.</text>
</comment>
<dbReference type="NCBIfam" id="NF000942">
    <property type="entry name" value="PRK00094.1-4"/>
    <property type="match status" value="1"/>
</dbReference>
<keyword evidence="5 7" id="KW-0594">Phospholipid biosynthesis</keyword>
<comment type="caution">
    <text evidence="12">The sequence shown here is derived from an EMBL/GenBank/DDBJ whole genome shotgun (WGS) entry which is preliminary data.</text>
</comment>
<keyword evidence="7" id="KW-0521">NADP</keyword>
<keyword evidence="13" id="KW-1185">Reference proteome</keyword>
<evidence type="ECO:0000256" key="6">
    <source>
        <dbReference type="ARBA" id="ARBA00023264"/>
    </source>
</evidence>
<feature type="domain" description="Glycerol-3-phosphate dehydrogenase NAD-dependent C-terminal" evidence="11">
    <location>
        <begin position="180"/>
        <end position="321"/>
    </location>
</feature>
<keyword evidence="2 7" id="KW-0444">Lipid biosynthesis</keyword>
<dbReference type="PANTHER" id="PTHR11728:SF1">
    <property type="entry name" value="GLYCEROL-3-PHOSPHATE DEHYDROGENASE [NAD(+)] 2, CHLOROPLASTIC"/>
    <property type="match status" value="1"/>
</dbReference>
<dbReference type="InterPro" id="IPR011128">
    <property type="entry name" value="G3P_DH_NAD-dep_N"/>
</dbReference>
<comment type="subcellular location">
    <subcellularLocation>
        <location evidence="7">Cytoplasm</location>
    </subcellularLocation>
</comment>
<dbReference type="NCBIfam" id="NF000940">
    <property type="entry name" value="PRK00094.1-2"/>
    <property type="match status" value="1"/>
</dbReference>
<feature type="binding site" evidence="7">
    <location>
        <position position="255"/>
    </location>
    <ligand>
        <name>NADPH</name>
        <dbReference type="ChEBI" id="CHEBI:57783"/>
    </ligand>
</feature>
<proteinExistence type="inferred from homology"/>
<comment type="pathway">
    <text evidence="7">Membrane lipid metabolism; glycerophospholipid metabolism.</text>
</comment>
<feature type="active site" description="Proton acceptor" evidence="7">
    <location>
        <position position="191"/>
    </location>
</feature>
<dbReference type="InterPro" id="IPR006168">
    <property type="entry name" value="G3P_DH_NAD-dep"/>
</dbReference>
<comment type="catalytic activity">
    <reaction evidence="7">
        <text>sn-glycerol 3-phosphate + NAD(+) = dihydroxyacetone phosphate + NADH + H(+)</text>
        <dbReference type="Rhea" id="RHEA:11092"/>
        <dbReference type="ChEBI" id="CHEBI:15378"/>
        <dbReference type="ChEBI" id="CHEBI:57540"/>
        <dbReference type="ChEBI" id="CHEBI:57597"/>
        <dbReference type="ChEBI" id="CHEBI:57642"/>
        <dbReference type="ChEBI" id="CHEBI:57945"/>
        <dbReference type="EC" id="1.1.1.94"/>
    </reaction>
</comment>
<dbReference type="EC" id="1.1.1.94" evidence="7"/>
<evidence type="ECO:0000256" key="4">
    <source>
        <dbReference type="ARBA" id="ARBA00023098"/>
    </source>
</evidence>
<dbReference type="PIRSF" id="PIRSF000114">
    <property type="entry name" value="Glycerol-3-P_dh"/>
    <property type="match status" value="1"/>
</dbReference>
<feature type="domain" description="Glycerol-3-phosphate dehydrogenase NAD-dependent N-terminal" evidence="10">
    <location>
        <begin position="3"/>
        <end position="160"/>
    </location>
</feature>
<feature type="binding site" evidence="7">
    <location>
        <position position="136"/>
    </location>
    <ligand>
        <name>sn-glycerol 3-phosphate</name>
        <dbReference type="ChEBI" id="CHEBI:57597"/>
    </ligand>
</feature>
<keyword evidence="7" id="KW-0963">Cytoplasm</keyword>
<reference evidence="12 13" key="1">
    <citation type="submission" date="2022-11" db="EMBL/GenBank/DDBJ databases">
        <title>Minimal conservation of predation-associated metabolite biosynthetic gene clusters underscores biosynthetic potential of Myxococcota including descriptions for ten novel species: Archangium lansinium sp. nov., Myxococcus landrumus sp. nov., Nannocystis bai.</title>
        <authorList>
            <person name="Ahearne A."/>
            <person name="Stevens C."/>
            <person name="Dowd S."/>
        </authorList>
    </citation>
    <scope>NUCLEOTIDE SEQUENCE [LARGE SCALE GENOMIC DNA]</scope>
    <source>
        <strain evidence="12 13">NCWAL01</strain>
    </source>
</reference>
<keyword evidence="7" id="KW-0547">Nucleotide-binding</keyword>
<evidence type="ECO:0000256" key="3">
    <source>
        <dbReference type="ARBA" id="ARBA00023002"/>
    </source>
</evidence>